<dbReference type="PANTHER" id="PTHR30272">
    <property type="entry name" value="3-HYDROXYACYL-[ACYL-CARRIER-PROTEIN] DEHYDRATASE"/>
    <property type="match status" value="1"/>
</dbReference>
<evidence type="ECO:0000256" key="7">
    <source>
        <dbReference type="ARBA" id="ARBA00023239"/>
    </source>
</evidence>
<dbReference type="SUPFAM" id="SSF54637">
    <property type="entry name" value="Thioesterase/thiol ester dehydrase-isomerase"/>
    <property type="match status" value="1"/>
</dbReference>
<evidence type="ECO:0000313" key="11">
    <source>
        <dbReference type="Proteomes" id="UP000662572"/>
    </source>
</evidence>
<dbReference type="CDD" id="cd01288">
    <property type="entry name" value="FabZ"/>
    <property type="match status" value="1"/>
</dbReference>
<dbReference type="NCBIfam" id="TIGR01750">
    <property type="entry name" value="fabZ"/>
    <property type="match status" value="1"/>
</dbReference>
<evidence type="ECO:0000256" key="1">
    <source>
        <dbReference type="ARBA" id="ARBA00004496"/>
    </source>
</evidence>
<keyword evidence="5 9" id="KW-0441">Lipid A biosynthesis</keyword>
<evidence type="ECO:0000256" key="2">
    <source>
        <dbReference type="ARBA" id="ARBA00009174"/>
    </source>
</evidence>
<evidence type="ECO:0000256" key="5">
    <source>
        <dbReference type="ARBA" id="ARBA00022556"/>
    </source>
</evidence>
<dbReference type="GO" id="GO:0019171">
    <property type="term" value="F:(3R)-hydroxyacyl-[acyl-carrier-protein] dehydratase activity"/>
    <property type="evidence" value="ECO:0007669"/>
    <property type="project" value="UniProtKB-EC"/>
</dbReference>
<keyword evidence="3 9" id="KW-0963">Cytoplasm</keyword>
<dbReference type="EC" id="4.2.1.59" evidence="9"/>
<keyword evidence="7 9" id="KW-0456">Lyase</keyword>
<sequence>MTEEAAQAVAEVQAVNPDQVVGDSIDYAEILRRIPHRYPFLLIDRGENWIKNKSMTGIKNVTFNEPFFPGHFPENPVMPGVLIIEAIGQTGAVLMSKSLDADVEGKTIFFMSVDGARFRSPVRPGDTLHMKVEVLRHRGDVFKFKGEAYVNGKVVCECEFAAMVVESPK</sequence>
<dbReference type="InterPro" id="IPR029069">
    <property type="entry name" value="HotDog_dom_sf"/>
</dbReference>
<comment type="caution">
    <text evidence="10">The sequence shown here is derived from an EMBL/GenBank/DDBJ whole genome shotgun (WGS) entry which is preliminary data.</text>
</comment>
<dbReference type="NCBIfam" id="NF000582">
    <property type="entry name" value="PRK00006.1"/>
    <property type="match status" value="1"/>
</dbReference>
<organism evidence="10 11">
    <name type="scientific">Asticcacaulis endophyticus</name>
    <dbReference type="NCBI Taxonomy" id="1395890"/>
    <lineage>
        <taxon>Bacteria</taxon>
        <taxon>Pseudomonadati</taxon>
        <taxon>Pseudomonadota</taxon>
        <taxon>Alphaproteobacteria</taxon>
        <taxon>Caulobacterales</taxon>
        <taxon>Caulobacteraceae</taxon>
        <taxon>Asticcacaulis</taxon>
    </lineage>
</organism>
<dbReference type="GO" id="GO:0005737">
    <property type="term" value="C:cytoplasm"/>
    <property type="evidence" value="ECO:0007669"/>
    <property type="project" value="UniProtKB-SubCell"/>
</dbReference>
<evidence type="ECO:0000256" key="4">
    <source>
        <dbReference type="ARBA" id="ARBA00022516"/>
    </source>
</evidence>
<keyword evidence="4 9" id="KW-0444">Lipid biosynthesis</keyword>
<keyword evidence="11" id="KW-1185">Reference proteome</keyword>
<dbReference type="HAMAP" id="MF_00406">
    <property type="entry name" value="FabZ"/>
    <property type="match status" value="1"/>
</dbReference>
<dbReference type="AlphaFoldDB" id="A0A918QA78"/>
<evidence type="ECO:0000256" key="3">
    <source>
        <dbReference type="ARBA" id="ARBA00022490"/>
    </source>
</evidence>
<dbReference type="RefSeq" id="WP_189486994.1">
    <property type="nucleotide sequence ID" value="NZ_BMZB01000003.1"/>
</dbReference>
<dbReference type="PANTHER" id="PTHR30272:SF1">
    <property type="entry name" value="3-HYDROXYACYL-[ACYL-CARRIER-PROTEIN] DEHYDRATASE"/>
    <property type="match status" value="1"/>
</dbReference>
<comment type="subcellular location">
    <subcellularLocation>
        <location evidence="1 9">Cytoplasm</location>
    </subcellularLocation>
</comment>
<dbReference type="Gene3D" id="3.10.129.10">
    <property type="entry name" value="Hotdog Thioesterase"/>
    <property type="match status" value="1"/>
</dbReference>
<comment type="catalytic activity">
    <reaction evidence="9">
        <text>a (3R)-hydroxyacyl-[ACP] = a (2E)-enoyl-[ACP] + H2O</text>
        <dbReference type="Rhea" id="RHEA:13097"/>
        <dbReference type="Rhea" id="RHEA-COMP:9925"/>
        <dbReference type="Rhea" id="RHEA-COMP:9945"/>
        <dbReference type="ChEBI" id="CHEBI:15377"/>
        <dbReference type="ChEBI" id="CHEBI:78784"/>
        <dbReference type="ChEBI" id="CHEBI:78827"/>
        <dbReference type="EC" id="4.2.1.59"/>
    </reaction>
</comment>
<dbReference type="InterPro" id="IPR013114">
    <property type="entry name" value="FabA_FabZ"/>
</dbReference>
<protein>
    <recommendedName>
        <fullName evidence="9">3-hydroxyacyl-[acyl-carrier-protein] dehydratase FabZ</fullName>
        <ecNumber evidence="9">4.2.1.59</ecNumber>
    </recommendedName>
    <alternativeName>
        <fullName evidence="9">(3R)-hydroxymyristoyl-[acyl-carrier-protein] dehydratase</fullName>
        <shortName evidence="9">(3R)-hydroxymyristoyl-ACP dehydrase</shortName>
    </alternativeName>
    <alternativeName>
        <fullName evidence="9">Beta-hydroxyacyl-ACP dehydratase</fullName>
    </alternativeName>
</protein>
<reference evidence="10" key="2">
    <citation type="submission" date="2020-09" db="EMBL/GenBank/DDBJ databases">
        <authorList>
            <person name="Sun Q."/>
            <person name="Kim S."/>
        </authorList>
    </citation>
    <scope>NUCLEOTIDE SEQUENCE</scope>
    <source>
        <strain evidence="10">KCTC 32296</strain>
    </source>
</reference>
<comment type="function">
    <text evidence="8 9">Involved in unsaturated fatty acids biosynthesis. Catalyzes the dehydration of short chain beta-hydroxyacyl-ACPs and long chain saturated and unsaturated beta-hydroxyacyl-ACPs.</text>
</comment>
<proteinExistence type="inferred from homology"/>
<keyword evidence="6 9" id="KW-0443">Lipid metabolism</keyword>
<dbReference type="GO" id="GO:0009245">
    <property type="term" value="P:lipid A biosynthetic process"/>
    <property type="evidence" value="ECO:0007669"/>
    <property type="project" value="UniProtKB-UniRule"/>
</dbReference>
<evidence type="ECO:0000256" key="8">
    <source>
        <dbReference type="ARBA" id="ARBA00025049"/>
    </source>
</evidence>
<dbReference type="FunFam" id="3.10.129.10:FF:000001">
    <property type="entry name" value="3-hydroxyacyl-[acyl-carrier-protein] dehydratase FabZ"/>
    <property type="match status" value="1"/>
</dbReference>
<comment type="similarity">
    <text evidence="2 9">Belongs to the thioester dehydratase family. FabZ subfamily.</text>
</comment>
<dbReference type="InterPro" id="IPR010084">
    <property type="entry name" value="FabZ"/>
</dbReference>
<reference evidence="10" key="1">
    <citation type="journal article" date="2014" name="Int. J. Syst. Evol. Microbiol.">
        <title>Complete genome sequence of Corynebacterium casei LMG S-19264T (=DSM 44701T), isolated from a smear-ripened cheese.</title>
        <authorList>
            <consortium name="US DOE Joint Genome Institute (JGI-PGF)"/>
            <person name="Walter F."/>
            <person name="Albersmeier A."/>
            <person name="Kalinowski J."/>
            <person name="Ruckert C."/>
        </authorList>
    </citation>
    <scope>NUCLEOTIDE SEQUENCE</scope>
    <source>
        <strain evidence="10">KCTC 32296</strain>
    </source>
</reference>
<dbReference type="Proteomes" id="UP000662572">
    <property type="component" value="Unassembled WGS sequence"/>
</dbReference>
<gene>
    <name evidence="9 10" type="primary">fabZ</name>
    <name evidence="10" type="ORF">GCM10011273_24740</name>
</gene>
<feature type="active site" evidence="9">
    <location>
        <position position="71"/>
    </location>
</feature>
<evidence type="ECO:0000256" key="9">
    <source>
        <dbReference type="HAMAP-Rule" id="MF_00406"/>
    </source>
</evidence>
<dbReference type="EMBL" id="BMZB01000003">
    <property type="protein sequence ID" value="GGZ37362.1"/>
    <property type="molecule type" value="Genomic_DNA"/>
</dbReference>
<dbReference type="GO" id="GO:0006633">
    <property type="term" value="P:fatty acid biosynthetic process"/>
    <property type="evidence" value="ECO:0007669"/>
    <property type="project" value="UniProtKB-UniRule"/>
</dbReference>
<name>A0A918QA78_9CAUL</name>
<evidence type="ECO:0000256" key="6">
    <source>
        <dbReference type="ARBA" id="ARBA00023098"/>
    </source>
</evidence>
<accession>A0A918QA78</accession>
<evidence type="ECO:0000313" key="10">
    <source>
        <dbReference type="EMBL" id="GGZ37362.1"/>
    </source>
</evidence>
<dbReference type="Pfam" id="PF07977">
    <property type="entry name" value="FabA"/>
    <property type="match status" value="1"/>
</dbReference>
<dbReference type="GO" id="GO:0016020">
    <property type="term" value="C:membrane"/>
    <property type="evidence" value="ECO:0007669"/>
    <property type="project" value="GOC"/>
</dbReference>